<keyword evidence="2" id="KW-1185">Reference proteome</keyword>
<dbReference type="Proteomes" id="UP000250235">
    <property type="component" value="Unassembled WGS sequence"/>
</dbReference>
<accession>A0A2Z7AKJ3</accession>
<sequence length="141" mass="15884">MDDRRLPEHGRPHVRPVFSQSGVGRRAWRRHRICLSVRISSSIRYQPLSDRVSCWYFSRCVLVGSSSNADVDFQRFPGFAAGRVLIQLVVPQEMVRVSQLCAIFICTGITSGGMSRVMLSLLYLVVFQYVCCIQPLGICGT</sequence>
<gene>
    <name evidence="1" type="ORF">F511_05278</name>
</gene>
<protein>
    <submittedName>
        <fullName evidence="1">Uncharacterized protein</fullName>
    </submittedName>
</protein>
<reference evidence="1 2" key="1">
    <citation type="journal article" date="2015" name="Proc. Natl. Acad. Sci. U.S.A.">
        <title>The resurrection genome of Boea hygrometrica: A blueprint for survival of dehydration.</title>
        <authorList>
            <person name="Xiao L."/>
            <person name="Yang G."/>
            <person name="Zhang L."/>
            <person name="Yang X."/>
            <person name="Zhao S."/>
            <person name="Ji Z."/>
            <person name="Zhou Q."/>
            <person name="Hu M."/>
            <person name="Wang Y."/>
            <person name="Chen M."/>
            <person name="Xu Y."/>
            <person name="Jin H."/>
            <person name="Xiao X."/>
            <person name="Hu G."/>
            <person name="Bao F."/>
            <person name="Hu Y."/>
            <person name="Wan P."/>
            <person name="Li L."/>
            <person name="Deng X."/>
            <person name="Kuang T."/>
            <person name="Xiang C."/>
            <person name="Zhu J.K."/>
            <person name="Oliver M.J."/>
            <person name="He Y."/>
        </authorList>
    </citation>
    <scope>NUCLEOTIDE SEQUENCE [LARGE SCALE GENOMIC DNA]</scope>
    <source>
        <strain evidence="2">cv. XS01</strain>
    </source>
</reference>
<name>A0A2Z7AKJ3_9LAMI</name>
<dbReference type="EMBL" id="KV014393">
    <property type="protein sequence ID" value="KZV22324.1"/>
    <property type="molecule type" value="Genomic_DNA"/>
</dbReference>
<evidence type="ECO:0000313" key="2">
    <source>
        <dbReference type="Proteomes" id="UP000250235"/>
    </source>
</evidence>
<evidence type="ECO:0000313" key="1">
    <source>
        <dbReference type="EMBL" id="KZV22324.1"/>
    </source>
</evidence>
<dbReference type="AlphaFoldDB" id="A0A2Z7AKJ3"/>
<organism evidence="1 2">
    <name type="scientific">Dorcoceras hygrometricum</name>
    <dbReference type="NCBI Taxonomy" id="472368"/>
    <lineage>
        <taxon>Eukaryota</taxon>
        <taxon>Viridiplantae</taxon>
        <taxon>Streptophyta</taxon>
        <taxon>Embryophyta</taxon>
        <taxon>Tracheophyta</taxon>
        <taxon>Spermatophyta</taxon>
        <taxon>Magnoliopsida</taxon>
        <taxon>eudicotyledons</taxon>
        <taxon>Gunneridae</taxon>
        <taxon>Pentapetalae</taxon>
        <taxon>asterids</taxon>
        <taxon>lamiids</taxon>
        <taxon>Lamiales</taxon>
        <taxon>Gesneriaceae</taxon>
        <taxon>Didymocarpoideae</taxon>
        <taxon>Trichosporeae</taxon>
        <taxon>Loxocarpinae</taxon>
        <taxon>Dorcoceras</taxon>
    </lineage>
</organism>
<proteinExistence type="predicted"/>